<comment type="caution">
    <text evidence="2">The sequence shown here is derived from an EMBL/GenBank/DDBJ whole genome shotgun (WGS) entry which is preliminary data.</text>
</comment>
<name>A0ABQ5HLL6_9ASTR</name>
<sequence length="106" mass="12613">MKLPFRHFSLWLFVLNPKVTKRYGYIKNHKKTVKNGQARTRESEEYKKKPKNQSRSQKSQATVKEKSTHGQQKCPQCDPTAQERDHKRIENIEEVTDVKAWKETQD</sequence>
<gene>
    <name evidence="2" type="ORF">Tco_1070455</name>
</gene>
<evidence type="ECO:0000313" key="2">
    <source>
        <dbReference type="EMBL" id="GJT88738.1"/>
    </source>
</evidence>
<feature type="compositionally biased region" description="Basic and acidic residues" evidence="1">
    <location>
        <begin position="81"/>
        <end position="106"/>
    </location>
</feature>
<reference evidence="2" key="2">
    <citation type="submission" date="2022-01" db="EMBL/GenBank/DDBJ databases">
        <authorList>
            <person name="Yamashiro T."/>
            <person name="Shiraishi A."/>
            <person name="Satake H."/>
            <person name="Nakayama K."/>
        </authorList>
    </citation>
    <scope>NUCLEOTIDE SEQUENCE</scope>
</reference>
<protein>
    <submittedName>
        <fullName evidence="2">Uncharacterized protein</fullName>
    </submittedName>
</protein>
<reference evidence="2" key="1">
    <citation type="journal article" date="2022" name="Int. J. Mol. Sci.">
        <title>Draft Genome of Tanacetum Coccineum: Genomic Comparison of Closely Related Tanacetum-Family Plants.</title>
        <authorList>
            <person name="Yamashiro T."/>
            <person name="Shiraishi A."/>
            <person name="Nakayama K."/>
            <person name="Satake H."/>
        </authorList>
    </citation>
    <scope>NUCLEOTIDE SEQUENCE</scope>
</reference>
<evidence type="ECO:0000256" key="1">
    <source>
        <dbReference type="SAM" id="MobiDB-lite"/>
    </source>
</evidence>
<feature type="compositionally biased region" description="Polar residues" evidence="1">
    <location>
        <begin position="53"/>
        <end position="62"/>
    </location>
</feature>
<evidence type="ECO:0000313" key="3">
    <source>
        <dbReference type="Proteomes" id="UP001151760"/>
    </source>
</evidence>
<organism evidence="2 3">
    <name type="scientific">Tanacetum coccineum</name>
    <dbReference type="NCBI Taxonomy" id="301880"/>
    <lineage>
        <taxon>Eukaryota</taxon>
        <taxon>Viridiplantae</taxon>
        <taxon>Streptophyta</taxon>
        <taxon>Embryophyta</taxon>
        <taxon>Tracheophyta</taxon>
        <taxon>Spermatophyta</taxon>
        <taxon>Magnoliopsida</taxon>
        <taxon>eudicotyledons</taxon>
        <taxon>Gunneridae</taxon>
        <taxon>Pentapetalae</taxon>
        <taxon>asterids</taxon>
        <taxon>campanulids</taxon>
        <taxon>Asterales</taxon>
        <taxon>Asteraceae</taxon>
        <taxon>Asteroideae</taxon>
        <taxon>Anthemideae</taxon>
        <taxon>Anthemidinae</taxon>
        <taxon>Tanacetum</taxon>
    </lineage>
</organism>
<dbReference type="EMBL" id="BQNB010019758">
    <property type="protein sequence ID" value="GJT88738.1"/>
    <property type="molecule type" value="Genomic_DNA"/>
</dbReference>
<accession>A0ABQ5HLL6</accession>
<dbReference type="Proteomes" id="UP001151760">
    <property type="component" value="Unassembled WGS sequence"/>
</dbReference>
<keyword evidence="3" id="KW-1185">Reference proteome</keyword>
<feature type="region of interest" description="Disordered" evidence="1">
    <location>
        <begin position="30"/>
        <end position="106"/>
    </location>
</feature>
<proteinExistence type="predicted"/>